<keyword evidence="1" id="KW-1133">Transmembrane helix</keyword>
<reference evidence="2" key="1">
    <citation type="journal article" date="2014" name="Int. J. Syst. Evol. Microbiol.">
        <title>Complete genome sequence of Corynebacterium casei LMG S-19264T (=DSM 44701T), isolated from a smear-ripened cheese.</title>
        <authorList>
            <consortium name="US DOE Joint Genome Institute (JGI-PGF)"/>
            <person name="Walter F."/>
            <person name="Albersmeier A."/>
            <person name="Kalinowski J."/>
            <person name="Ruckert C."/>
        </authorList>
    </citation>
    <scope>NUCLEOTIDE SEQUENCE</scope>
    <source>
        <strain evidence="2">CGMCC 1.15447</strain>
    </source>
</reference>
<comment type="caution">
    <text evidence="2">The sequence shown here is derived from an EMBL/GenBank/DDBJ whole genome shotgun (WGS) entry which is preliminary data.</text>
</comment>
<accession>A0A916W1Y6</accession>
<proteinExistence type="predicted"/>
<sequence>MLAMTEFDPEQGADEKSFENCCDTWWDTWWLLLLILFGVAFVWVLVAFAPVG</sequence>
<keyword evidence="1" id="KW-0472">Membrane</keyword>
<evidence type="ECO:0000313" key="3">
    <source>
        <dbReference type="Proteomes" id="UP000648801"/>
    </source>
</evidence>
<feature type="transmembrane region" description="Helical" evidence="1">
    <location>
        <begin position="29"/>
        <end position="51"/>
    </location>
</feature>
<protein>
    <submittedName>
        <fullName evidence="2">Uncharacterized protein</fullName>
    </submittedName>
</protein>
<dbReference type="AlphaFoldDB" id="A0A916W1Y6"/>
<name>A0A916W1Y6_9BACT</name>
<keyword evidence="3" id="KW-1185">Reference proteome</keyword>
<keyword evidence="1" id="KW-0812">Transmembrane</keyword>
<evidence type="ECO:0000256" key="1">
    <source>
        <dbReference type="SAM" id="Phobius"/>
    </source>
</evidence>
<dbReference type="EMBL" id="BMJB01000001">
    <property type="protein sequence ID" value="GGA60636.1"/>
    <property type="molecule type" value="Genomic_DNA"/>
</dbReference>
<organism evidence="2 3">
    <name type="scientific">Edaphobacter acidisoli</name>
    <dbReference type="NCBI Taxonomy" id="2040573"/>
    <lineage>
        <taxon>Bacteria</taxon>
        <taxon>Pseudomonadati</taxon>
        <taxon>Acidobacteriota</taxon>
        <taxon>Terriglobia</taxon>
        <taxon>Terriglobales</taxon>
        <taxon>Acidobacteriaceae</taxon>
        <taxon>Edaphobacter</taxon>
    </lineage>
</organism>
<gene>
    <name evidence="2" type="ORF">GCM10011507_10220</name>
</gene>
<evidence type="ECO:0000313" key="2">
    <source>
        <dbReference type="EMBL" id="GGA60636.1"/>
    </source>
</evidence>
<dbReference type="Proteomes" id="UP000648801">
    <property type="component" value="Unassembled WGS sequence"/>
</dbReference>
<reference evidence="2" key="2">
    <citation type="submission" date="2020-09" db="EMBL/GenBank/DDBJ databases">
        <authorList>
            <person name="Sun Q."/>
            <person name="Zhou Y."/>
        </authorList>
    </citation>
    <scope>NUCLEOTIDE SEQUENCE</scope>
    <source>
        <strain evidence="2">CGMCC 1.15447</strain>
    </source>
</reference>